<dbReference type="STRING" id="1262914.BN533_01726"/>
<sequence length="285" mass="30905">MPSGPQRAGDSASPAFGGRVNGPLRYGLSPQGGRRRRDASPVTREGDIGCGPYLSERTLIGQAGWYRESCVFRPYMGMKGFFYLPGLKEAYIMDKEKNTRLPLVDLIEVKPMQDGYRWVAITAMLFAIGIILHTVSPNVGGVTPNWTIAMYSIVINLTNPTLSQAVGIGFIAGITLVPSSKSAFPLGNIASELSGAITCCILVKAMLRCGLGKWKLRPLVTGFLATMASGGVFTFILKIVLDLPLHVWLYAMLPVVAIVGALNGMITFLLFGPVRKLFFVQEDDE</sequence>
<proteinExistence type="predicted"/>
<evidence type="ECO:0000313" key="3">
    <source>
        <dbReference type="EMBL" id="CDB46713.1"/>
    </source>
</evidence>
<keyword evidence="2" id="KW-1133">Transmembrane helix</keyword>
<gene>
    <name evidence="3" type="ORF">BN533_01726</name>
</gene>
<dbReference type="Pfam" id="PF17099">
    <property type="entry name" value="TrpP"/>
    <property type="match status" value="1"/>
</dbReference>
<feature type="transmembrane region" description="Helical" evidence="2">
    <location>
        <begin position="247"/>
        <end position="271"/>
    </location>
</feature>
<comment type="caution">
    <text evidence="3">The sequence shown here is derived from an EMBL/GenBank/DDBJ whole genome shotgun (WGS) entry which is preliminary data.</text>
</comment>
<name>R6I931_9FIRM</name>
<feature type="transmembrane region" description="Helical" evidence="2">
    <location>
        <begin position="189"/>
        <end position="207"/>
    </location>
</feature>
<evidence type="ECO:0000256" key="1">
    <source>
        <dbReference type="SAM" id="MobiDB-lite"/>
    </source>
</evidence>
<feature type="transmembrane region" description="Helical" evidence="2">
    <location>
        <begin position="115"/>
        <end position="136"/>
    </location>
</feature>
<accession>R6I931</accession>
<feature type="transmembrane region" description="Helical" evidence="2">
    <location>
        <begin position="219"/>
        <end position="241"/>
    </location>
</feature>
<dbReference type="EMBL" id="CBDS010000099">
    <property type="protein sequence ID" value="CDB46713.1"/>
    <property type="molecule type" value="Genomic_DNA"/>
</dbReference>
<protein>
    <submittedName>
        <fullName evidence="3">Uncharacterized protein</fullName>
    </submittedName>
</protein>
<dbReference type="eggNOG" id="COG1122">
    <property type="taxonomic scope" value="Bacteria"/>
</dbReference>
<evidence type="ECO:0000256" key="2">
    <source>
        <dbReference type="SAM" id="Phobius"/>
    </source>
</evidence>
<keyword evidence="2" id="KW-0472">Membrane</keyword>
<dbReference type="AlphaFoldDB" id="R6I931"/>
<dbReference type="HOGENOM" id="CLU_976099_0_0_9"/>
<keyword evidence="2" id="KW-0812">Transmembrane</keyword>
<organism evidence="3">
    <name type="scientific">Phascolarctobacterium faecium</name>
    <dbReference type="NCBI Taxonomy" id="33025"/>
    <lineage>
        <taxon>Bacteria</taxon>
        <taxon>Bacillati</taxon>
        <taxon>Bacillota</taxon>
        <taxon>Negativicutes</taxon>
        <taxon>Acidaminococcales</taxon>
        <taxon>Acidaminococcaceae</taxon>
        <taxon>Phascolarctobacterium</taxon>
    </lineage>
</organism>
<dbReference type="InterPro" id="IPR031360">
    <property type="entry name" value="TrpP"/>
</dbReference>
<reference evidence="3" key="1">
    <citation type="submission" date="2012-11" db="EMBL/GenBank/DDBJ databases">
        <title>Dependencies among metagenomic species, viruses, plasmids and units of genetic variation.</title>
        <authorList>
            <person name="Nielsen H.B."/>
            <person name="Almeida M."/>
            <person name="Juncker A.S."/>
            <person name="Rasmussen S."/>
            <person name="Li J."/>
            <person name="Sunagawa S."/>
            <person name="Plichta D."/>
            <person name="Gautier L."/>
            <person name="Le Chatelier E."/>
            <person name="Peletier E."/>
            <person name="Bonde I."/>
            <person name="Nielsen T."/>
            <person name="Manichanh C."/>
            <person name="Arumugam M."/>
            <person name="Batto J."/>
            <person name="Santos M.B.Q.D."/>
            <person name="Blom N."/>
            <person name="Borruel N."/>
            <person name="Burgdorf K.S."/>
            <person name="Boumezbeur F."/>
            <person name="Casellas F."/>
            <person name="Dore J."/>
            <person name="Guarner F."/>
            <person name="Hansen T."/>
            <person name="Hildebrand F."/>
            <person name="Kaas R.S."/>
            <person name="Kennedy S."/>
            <person name="Kristiansen K."/>
            <person name="Kultima J.R."/>
            <person name="Leonard P."/>
            <person name="Levenez F."/>
            <person name="Lund O."/>
            <person name="Moumen B."/>
            <person name="Le Paslier D."/>
            <person name="Pons N."/>
            <person name="Pedersen O."/>
            <person name="Prifti E."/>
            <person name="Qin J."/>
            <person name="Raes J."/>
            <person name="Tap J."/>
            <person name="Tims S."/>
            <person name="Ussery D.W."/>
            <person name="Yamada T."/>
            <person name="MetaHit consortium"/>
            <person name="Renault P."/>
            <person name="Sicheritz-Ponten T."/>
            <person name="Bork P."/>
            <person name="Wang J."/>
            <person name="Brunak S."/>
            <person name="Ehrlich S.D."/>
        </authorList>
    </citation>
    <scope>NUCLEOTIDE SEQUENCE [LARGE SCALE GENOMIC DNA]</scope>
</reference>
<feature type="region of interest" description="Disordered" evidence="1">
    <location>
        <begin position="1"/>
        <end position="44"/>
    </location>
</feature>
<feature type="transmembrane region" description="Helical" evidence="2">
    <location>
        <begin position="148"/>
        <end position="177"/>
    </location>
</feature>